<dbReference type="HOGENOM" id="CLU_1874417_0_0_3"/>
<name>Q7U780_PARMW</name>
<dbReference type="Proteomes" id="UP000001422">
    <property type="component" value="Chromosome"/>
</dbReference>
<reference evidence="2 3" key="1">
    <citation type="journal article" date="2003" name="Nature">
        <title>The genome of a motile marine Synechococcus.</title>
        <authorList>
            <person name="Palenik B."/>
            <person name="Brahamsha B."/>
            <person name="Larimer F."/>
            <person name="Land M."/>
            <person name="Hauser L."/>
            <person name="Chain P."/>
            <person name="Lamerdin J."/>
            <person name="Regala W."/>
            <person name="Allen E.A."/>
            <person name="McCarren J."/>
            <person name="Paulsen I."/>
            <person name="Dufresne A."/>
            <person name="Partensky F."/>
            <person name="Webb E."/>
            <person name="Waterbury J."/>
        </authorList>
    </citation>
    <scope>NUCLEOTIDE SEQUENCE [LARGE SCALE GENOMIC DNA]</scope>
    <source>
        <strain evidence="2 3">WH8102</strain>
    </source>
</reference>
<protein>
    <submittedName>
        <fullName evidence="2">Uncharacterized protein</fullName>
    </submittedName>
</protein>
<evidence type="ECO:0000256" key="1">
    <source>
        <dbReference type="SAM" id="MobiDB-lite"/>
    </source>
</evidence>
<sequence>MGAQSLCRPFWNAEASRWFVLIQLSTLKTHYNGIRKEGGCHEPIKVVQPLSSLFGSAETPWTTLRPAAVPDGLPVLRISHRSQSRHAQPAQRTRSGARASGRLGSSPFRSTYALMVCWERFGGGCVTEMEHSRVDI</sequence>
<dbReference type="AlphaFoldDB" id="Q7U780"/>
<feature type="compositionally biased region" description="Low complexity" evidence="1">
    <location>
        <begin position="90"/>
        <end position="103"/>
    </location>
</feature>
<accession>Q7U780</accession>
<evidence type="ECO:0000313" key="2">
    <source>
        <dbReference type="EMBL" id="CAE07621.1"/>
    </source>
</evidence>
<dbReference type="EMBL" id="BX569692">
    <property type="protein sequence ID" value="CAE07621.1"/>
    <property type="molecule type" value="Genomic_DNA"/>
</dbReference>
<dbReference type="KEGG" id="syw:SYNW1106"/>
<proteinExistence type="predicted"/>
<gene>
    <name evidence="2" type="ordered locus">SYNW1106</name>
</gene>
<keyword evidence="3" id="KW-1185">Reference proteome</keyword>
<feature type="region of interest" description="Disordered" evidence="1">
    <location>
        <begin position="80"/>
        <end position="103"/>
    </location>
</feature>
<evidence type="ECO:0000313" key="3">
    <source>
        <dbReference type="Proteomes" id="UP000001422"/>
    </source>
</evidence>
<organism evidence="2 3">
    <name type="scientific">Parasynechococcus marenigrum (strain WH8102)</name>
    <dbReference type="NCBI Taxonomy" id="84588"/>
    <lineage>
        <taxon>Bacteria</taxon>
        <taxon>Bacillati</taxon>
        <taxon>Cyanobacteriota</taxon>
        <taxon>Cyanophyceae</taxon>
        <taxon>Synechococcales</taxon>
        <taxon>Prochlorococcaceae</taxon>
        <taxon>Parasynechococcus</taxon>
        <taxon>Parasynechococcus marenigrum</taxon>
    </lineage>
</organism>